<keyword evidence="4 5" id="KW-0413">Isomerase</keyword>
<organism evidence="8 9">
    <name type="scientific">Microbulbifer thermotolerans</name>
    <dbReference type="NCBI Taxonomy" id="252514"/>
    <lineage>
        <taxon>Bacteria</taxon>
        <taxon>Pseudomonadati</taxon>
        <taxon>Pseudomonadota</taxon>
        <taxon>Gammaproteobacteria</taxon>
        <taxon>Cellvibrionales</taxon>
        <taxon>Microbulbiferaceae</taxon>
        <taxon>Microbulbifer</taxon>
    </lineage>
</organism>
<evidence type="ECO:0000256" key="4">
    <source>
        <dbReference type="ARBA" id="ARBA00023235"/>
    </source>
</evidence>
<proteinExistence type="inferred from homology"/>
<dbReference type="Gene3D" id="2.40.10.330">
    <property type="match status" value="1"/>
</dbReference>
<evidence type="ECO:0000256" key="1">
    <source>
        <dbReference type="ARBA" id="ARBA00000971"/>
    </source>
</evidence>
<dbReference type="InterPro" id="IPR001179">
    <property type="entry name" value="PPIase_FKBP_dom"/>
</dbReference>
<evidence type="ECO:0000256" key="2">
    <source>
        <dbReference type="ARBA" id="ARBA00006577"/>
    </source>
</evidence>
<dbReference type="EMBL" id="CP014864">
    <property type="protein sequence ID" value="AMX01638.1"/>
    <property type="molecule type" value="Genomic_DNA"/>
</dbReference>
<evidence type="ECO:0000256" key="5">
    <source>
        <dbReference type="PROSITE-ProRule" id="PRU00277"/>
    </source>
</evidence>
<evidence type="ECO:0000313" key="8">
    <source>
        <dbReference type="EMBL" id="AMX01638.1"/>
    </source>
</evidence>
<keyword evidence="9" id="KW-1185">Reference proteome</keyword>
<dbReference type="PANTHER" id="PTHR47861:SF4">
    <property type="entry name" value="FKBP-TYPE 16 KDA PEPTIDYL-PROLYL CIS-TRANS ISOMERASE"/>
    <property type="match status" value="1"/>
</dbReference>
<dbReference type="STRING" id="252514.A3224_02725"/>
<dbReference type="Pfam" id="PF00254">
    <property type="entry name" value="FKBP_C"/>
    <property type="match status" value="1"/>
</dbReference>
<accession>A0A143HIU9</accession>
<protein>
    <recommendedName>
        <fullName evidence="6">Peptidyl-prolyl cis-trans isomerase</fullName>
        <ecNumber evidence="6">5.2.1.8</ecNumber>
    </recommendedName>
</protein>
<evidence type="ECO:0000256" key="6">
    <source>
        <dbReference type="RuleBase" id="RU003915"/>
    </source>
</evidence>
<evidence type="ECO:0000259" key="7">
    <source>
        <dbReference type="PROSITE" id="PS50059"/>
    </source>
</evidence>
<sequence>MANTVIGEHSRVTLHFSLKLDDGSVVDSTFEGEPATFSVGDGNLLPGFEKALFGLKAGDEAQFEIPPEQGFGQRNPSNIQKVRRDSFSPDMELEPGLVVSFDNGGGELPGVIRSIGEDEVTVDFNHPLAGQTLNFHVKILQVDSIQ</sequence>
<gene>
    <name evidence="8" type="ORF">A3224_02725</name>
</gene>
<dbReference type="GO" id="GO:0003755">
    <property type="term" value="F:peptidyl-prolyl cis-trans isomerase activity"/>
    <property type="evidence" value="ECO:0007669"/>
    <property type="project" value="UniProtKB-UniRule"/>
</dbReference>
<dbReference type="InterPro" id="IPR046357">
    <property type="entry name" value="PPIase_dom_sf"/>
</dbReference>
<dbReference type="SUPFAM" id="SSF54534">
    <property type="entry name" value="FKBP-like"/>
    <property type="match status" value="1"/>
</dbReference>
<name>A0A143HIU9_MICTH</name>
<comment type="similarity">
    <text evidence="2 6">Belongs to the FKBP-type PPIase family.</text>
</comment>
<comment type="catalytic activity">
    <reaction evidence="1 5 6">
        <text>[protein]-peptidylproline (omega=180) = [protein]-peptidylproline (omega=0)</text>
        <dbReference type="Rhea" id="RHEA:16237"/>
        <dbReference type="Rhea" id="RHEA-COMP:10747"/>
        <dbReference type="Rhea" id="RHEA-COMP:10748"/>
        <dbReference type="ChEBI" id="CHEBI:83833"/>
        <dbReference type="ChEBI" id="CHEBI:83834"/>
        <dbReference type="EC" id="5.2.1.8"/>
    </reaction>
</comment>
<dbReference type="OrthoDB" id="9808891at2"/>
<dbReference type="Gene3D" id="3.10.50.40">
    <property type="match status" value="1"/>
</dbReference>
<reference evidence="9" key="1">
    <citation type="submission" date="2016-03" db="EMBL/GenBank/DDBJ databases">
        <authorList>
            <person name="Lee Y.-S."/>
            <person name="Choi Y.-L."/>
        </authorList>
    </citation>
    <scope>NUCLEOTIDE SEQUENCE [LARGE SCALE GENOMIC DNA]</scope>
    <source>
        <strain evidence="9">DAU221</strain>
    </source>
</reference>
<dbReference type="NCBIfam" id="NF011676">
    <property type="entry name" value="PRK15095.1"/>
    <property type="match status" value="1"/>
</dbReference>
<dbReference type="EC" id="5.2.1.8" evidence="6"/>
<dbReference type="PROSITE" id="PS50059">
    <property type="entry name" value="FKBP_PPIASE"/>
    <property type="match status" value="1"/>
</dbReference>
<dbReference type="GeneID" id="76606963"/>
<evidence type="ECO:0000256" key="3">
    <source>
        <dbReference type="ARBA" id="ARBA00023110"/>
    </source>
</evidence>
<dbReference type="RefSeq" id="WP_067151159.1">
    <property type="nucleotide sequence ID" value="NZ_CP014864.1"/>
</dbReference>
<dbReference type="AlphaFoldDB" id="A0A143HIU9"/>
<keyword evidence="3 5" id="KW-0697">Rotamase</keyword>
<dbReference type="Proteomes" id="UP000076077">
    <property type="component" value="Chromosome"/>
</dbReference>
<dbReference type="PANTHER" id="PTHR47861">
    <property type="entry name" value="FKBP-TYPE PEPTIDYL-PROLYL CIS-TRANS ISOMERASE SLYD"/>
    <property type="match status" value="1"/>
</dbReference>
<dbReference type="InterPro" id="IPR048261">
    <property type="entry name" value="SlpA/SlyD-like_ins_sf"/>
</dbReference>
<evidence type="ECO:0000313" key="9">
    <source>
        <dbReference type="Proteomes" id="UP000076077"/>
    </source>
</evidence>
<dbReference type="KEGG" id="mthd:A3224_02725"/>
<feature type="domain" description="PPIase FKBP-type" evidence="7">
    <location>
        <begin position="9"/>
        <end position="102"/>
    </location>
</feature>